<protein>
    <submittedName>
        <fullName evidence="1">Uncharacterized protein</fullName>
    </submittedName>
</protein>
<dbReference type="EMBL" id="BMAW01033435">
    <property type="protein sequence ID" value="GFU30205.1"/>
    <property type="molecule type" value="Genomic_DNA"/>
</dbReference>
<dbReference type="AlphaFoldDB" id="A0A8X6QMN6"/>
<organism evidence="1 2">
    <name type="scientific">Nephila pilipes</name>
    <name type="common">Giant wood spider</name>
    <name type="synonym">Nephila maculata</name>
    <dbReference type="NCBI Taxonomy" id="299642"/>
    <lineage>
        <taxon>Eukaryota</taxon>
        <taxon>Metazoa</taxon>
        <taxon>Ecdysozoa</taxon>
        <taxon>Arthropoda</taxon>
        <taxon>Chelicerata</taxon>
        <taxon>Arachnida</taxon>
        <taxon>Araneae</taxon>
        <taxon>Araneomorphae</taxon>
        <taxon>Entelegynae</taxon>
        <taxon>Araneoidea</taxon>
        <taxon>Nephilidae</taxon>
        <taxon>Nephila</taxon>
    </lineage>
</organism>
<evidence type="ECO:0000313" key="2">
    <source>
        <dbReference type="Proteomes" id="UP000887013"/>
    </source>
</evidence>
<proteinExistence type="predicted"/>
<comment type="caution">
    <text evidence="1">The sequence shown here is derived from an EMBL/GenBank/DDBJ whole genome shotgun (WGS) entry which is preliminary data.</text>
</comment>
<reference evidence="1" key="1">
    <citation type="submission" date="2020-08" db="EMBL/GenBank/DDBJ databases">
        <title>Multicomponent nature underlies the extraordinary mechanical properties of spider dragline silk.</title>
        <authorList>
            <person name="Kono N."/>
            <person name="Nakamura H."/>
            <person name="Mori M."/>
            <person name="Yoshida Y."/>
            <person name="Ohtoshi R."/>
            <person name="Malay A.D."/>
            <person name="Moran D.A.P."/>
            <person name="Tomita M."/>
            <person name="Numata K."/>
            <person name="Arakawa K."/>
        </authorList>
    </citation>
    <scope>NUCLEOTIDE SEQUENCE</scope>
</reference>
<sequence>MDEVIALILDTCVLLCYWIAFASDLPSLLEKLCSAIVVELMKMCYLLEFPIGGNLKGYGSVELRVNSIVDEGQVVSSYDVLKVCQAPYLKMRLTLETMDVILSPLKQSKGDIFPIVHSEVVYSFCQALDLRAKLAPTENRLVFNPQKRSKKDKITPVVHSK</sequence>
<name>A0A8X6QMN6_NEPPI</name>
<keyword evidence="2" id="KW-1185">Reference proteome</keyword>
<evidence type="ECO:0000313" key="1">
    <source>
        <dbReference type="EMBL" id="GFU30205.1"/>
    </source>
</evidence>
<dbReference type="Proteomes" id="UP000887013">
    <property type="component" value="Unassembled WGS sequence"/>
</dbReference>
<gene>
    <name evidence="1" type="ORF">NPIL_458711</name>
</gene>
<accession>A0A8X6QMN6</accession>